<keyword evidence="7" id="KW-0255">Endonuclease</keyword>
<dbReference type="SUPFAM" id="SSF54001">
    <property type="entry name" value="Cysteine proteinases"/>
    <property type="match status" value="1"/>
</dbReference>
<evidence type="ECO:0000256" key="5">
    <source>
        <dbReference type="ARBA" id="ARBA00022723"/>
    </source>
</evidence>
<dbReference type="InterPro" id="IPR056924">
    <property type="entry name" value="SH3_Tf2-1"/>
</dbReference>
<proteinExistence type="predicted"/>
<accession>A0AAD8RHE1</accession>
<keyword evidence="8" id="KW-0378">Hydrolase</keyword>
<evidence type="ECO:0000256" key="15">
    <source>
        <dbReference type="SAM" id="MobiDB-lite"/>
    </source>
</evidence>
<dbReference type="PROSITE" id="PS50994">
    <property type="entry name" value="INTEGRASE"/>
    <property type="match status" value="1"/>
</dbReference>
<dbReference type="GO" id="GO:0006508">
    <property type="term" value="P:proteolysis"/>
    <property type="evidence" value="ECO:0007669"/>
    <property type="project" value="UniProtKB-KW"/>
</dbReference>
<dbReference type="GO" id="GO:0003887">
    <property type="term" value="F:DNA-directed DNA polymerase activity"/>
    <property type="evidence" value="ECO:0007669"/>
    <property type="project" value="UniProtKB-KW"/>
</dbReference>
<dbReference type="FunFam" id="3.30.420.10:FF:000032">
    <property type="entry name" value="Retrovirus-related Pol polyprotein from transposon 297-like Protein"/>
    <property type="match status" value="1"/>
</dbReference>
<keyword evidence="18" id="KW-1185">Reference proteome</keyword>
<keyword evidence="1" id="KW-0645">Protease</keyword>
<feature type="compositionally biased region" description="Polar residues" evidence="15">
    <location>
        <begin position="535"/>
        <end position="545"/>
    </location>
</feature>
<evidence type="ECO:0000313" key="17">
    <source>
        <dbReference type="EMBL" id="KAK1625903.1"/>
    </source>
</evidence>
<dbReference type="InterPro" id="IPR036397">
    <property type="entry name" value="RNaseH_sf"/>
</dbReference>
<evidence type="ECO:0000256" key="2">
    <source>
        <dbReference type="ARBA" id="ARBA00022679"/>
    </source>
</evidence>
<keyword evidence="14" id="KW-0233">DNA recombination</keyword>
<dbReference type="InterPro" id="IPR012337">
    <property type="entry name" value="RNaseH-like_sf"/>
</dbReference>
<evidence type="ECO:0000256" key="9">
    <source>
        <dbReference type="ARBA" id="ARBA00022842"/>
    </source>
</evidence>
<dbReference type="GO" id="GO:0003677">
    <property type="term" value="F:DNA binding"/>
    <property type="evidence" value="ECO:0007669"/>
    <property type="project" value="UniProtKB-KW"/>
</dbReference>
<sequence>SWRQFLYGSKCELYTDHKSLKYFFTQKELNMRQKRWLELIKDYELTINYTPGKANVVADALSRKSTENQPTEWEIPKELRKELEEAQILFIQGDTVGSIATMRIMYEMYSDLKYEIIRKQVDDLFIQEEIKRIGEGKPSEFNLGEFDSLYFQKRICVPDDPEVKSIILKEAHETPYSIHPGSTKMYMDLKEMFWWNNMKREIAQYVSECHTCQRVKAEHQSPAGLLKPLEIPEWKWDEIGMDFVTGLPMTSKKKDMIWVIVDRLTKSAHFIPVNQKDDSEKLVNIYVKEIVSKHGVPKKIVSDRGSIFTSAFWKQLQEALGSKLDFSTTYHPQTGGQTERTNHILEDMLRACALNFGGSWEDHLPLAEFSYNNSYQSSIQMAPYEALYGRKCRSPICWFETGENKEFTPDYIKERQGVIEVIRDRLKIAQNRQKSYADQKRRVWEPKVGDMVYLKVSPMKGLKRFGVKEKLSPRYIGPFKILSQNRETAFELELPEQLSLIHNVFHVSQLRKCLKAAGADNPMNMNGPNPVPATNLRSRGATSGRGNHAENVAGPSATVVEPKKSRAFLSLGRNKASPARLVKLNEILSGDQKTLITEWGWGGMLMVKATEMPVDLSMWVLACFDPIRSELAIPGRGTIPVDAASYNKVFGLPNEGLPVRYEMETEPISFMNEEYNIQGGSAPGFKQWRKMIQEMAGAADMKFLRAYCAAVVSCFIAPSTSANISPRSYPSLVDLKVMRKSNWCQFAVDQIVQEVKKMGVKKKSVCCCLHHLVILYLDSLDVDELVPSIEECPIRAAAWDDKLIQAVMRKDMKSNGEFGKLKLKDGVGVTIRDGLFVGMTRLEEFVSSRLPRNYPCQKKRKLAVMIGELCTDISNRLGTFVEQVGDFEQAEESAKGVCGRVRKRQRPEPSIVVDDEDDEDADDEDYNADGNDDDEEDEEDADDEDDEGDDDGDNEDGASKQQPSNGQHIEDDDIQDRGARFDNTPRRSPRFDNTPRRSARLGNVNTNQSVGAANTPLPGLSPFSDIRGFAASRGKDIDMTSNQGPKFFDITEKIYPNSIFMEEIARSQRGSPTTTPPLDQFRRDTVVQKVQAECIAFDKLAVRSDKGVQMKQKMVAHRVRPVDTNVQSEIVQDQVTVQTANQTAAPLGPKSTMAISDTTMVDTAATSANQTPVSPQRAATSSRIAAHNTGAAPQPPPDASHAVSLTKIPAQALFIRTSPRRNKNTPTSPATPSTCQGSETNSAAKKSTVPTRQTCPPPRAKDPRWEQGCDPPSFNLGFDSPEKSQQQTPVVAASDGTTPQSFRSFASPIFDDYDDVWSPEMEEEAIALCTKVEREKGYLTDEADTIGAGHQSEAELQTPTPVGNKVTPSMDGSGSNSNAPPGRIIRPAACYKSPYIDFSSKNSYACSADVKEVYDLVISGGKRNGRGQHKDNTPIIVNFEKFFVSHQELANSMMPCAELDNTVFELGLESIMLRKDKNDKKVVMPLRFMEYGWNHKHVKKYFAKKDAHLDKKDLVLLPVLENMSEDPIVKVNHYWLLVLNIKDRRFEVLDSMRTINDKKLGLLVKNLQEAITSLWNEEYPNSRIKLEKFDLSDIFAPK</sequence>
<dbReference type="Gene3D" id="3.40.395.10">
    <property type="entry name" value="Adenoviral Proteinase, Chain A"/>
    <property type="match status" value="1"/>
</dbReference>
<evidence type="ECO:0000256" key="6">
    <source>
        <dbReference type="ARBA" id="ARBA00022750"/>
    </source>
</evidence>
<evidence type="ECO:0000256" key="11">
    <source>
        <dbReference type="ARBA" id="ARBA00022918"/>
    </source>
</evidence>
<dbReference type="GO" id="GO:0003964">
    <property type="term" value="F:RNA-directed DNA polymerase activity"/>
    <property type="evidence" value="ECO:0007669"/>
    <property type="project" value="UniProtKB-KW"/>
</dbReference>
<keyword evidence="4" id="KW-0540">Nuclease</keyword>
<dbReference type="Gene3D" id="1.10.340.70">
    <property type="match status" value="1"/>
</dbReference>
<protein>
    <recommendedName>
        <fullName evidence="16">Integrase catalytic domain-containing protein</fullName>
    </recommendedName>
</protein>
<evidence type="ECO:0000256" key="12">
    <source>
        <dbReference type="ARBA" id="ARBA00022932"/>
    </source>
</evidence>
<feature type="domain" description="Integrase catalytic" evidence="16">
    <location>
        <begin position="224"/>
        <end position="391"/>
    </location>
</feature>
<dbReference type="InterPro" id="IPR041588">
    <property type="entry name" value="Integrase_H2C2"/>
</dbReference>
<dbReference type="SUPFAM" id="SSF53098">
    <property type="entry name" value="Ribonuclease H-like"/>
    <property type="match status" value="1"/>
</dbReference>
<keyword evidence="12" id="KW-0239">DNA-directed DNA polymerase</keyword>
<evidence type="ECO:0000256" key="13">
    <source>
        <dbReference type="ARBA" id="ARBA00023125"/>
    </source>
</evidence>
<dbReference type="GO" id="GO:0004519">
    <property type="term" value="F:endonuclease activity"/>
    <property type="evidence" value="ECO:0007669"/>
    <property type="project" value="UniProtKB-KW"/>
</dbReference>
<name>A0AAD8RHE1_LOLMU</name>
<dbReference type="InterPro" id="IPR001584">
    <property type="entry name" value="Integrase_cat-core"/>
</dbReference>
<dbReference type="GO" id="GO:0004190">
    <property type="term" value="F:aspartic-type endopeptidase activity"/>
    <property type="evidence" value="ECO:0007669"/>
    <property type="project" value="UniProtKB-KW"/>
</dbReference>
<feature type="compositionally biased region" description="Polar residues" evidence="15">
    <location>
        <begin position="1003"/>
        <end position="1012"/>
    </location>
</feature>
<feature type="region of interest" description="Disordered" evidence="15">
    <location>
        <begin position="891"/>
        <end position="1018"/>
    </location>
</feature>
<evidence type="ECO:0000313" key="18">
    <source>
        <dbReference type="Proteomes" id="UP001231189"/>
    </source>
</evidence>
<evidence type="ECO:0000256" key="3">
    <source>
        <dbReference type="ARBA" id="ARBA00022695"/>
    </source>
</evidence>
<dbReference type="InterPro" id="IPR041373">
    <property type="entry name" value="RT_RNaseH"/>
</dbReference>
<dbReference type="CDD" id="cd09274">
    <property type="entry name" value="RNase_HI_RT_Ty3"/>
    <property type="match status" value="1"/>
</dbReference>
<feature type="region of interest" description="Disordered" evidence="15">
    <location>
        <begin position="521"/>
        <end position="552"/>
    </location>
</feature>
<evidence type="ECO:0000256" key="8">
    <source>
        <dbReference type="ARBA" id="ARBA00022801"/>
    </source>
</evidence>
<evidence type="ECO:0000256" key="7">
    <source>
        <dbReference type="ARBA" id="ARBA00022759"/>
    </source>
</evidence>
<dbReference type="InterPro" id="IPR043502">
    <property type="entry name" value="DNA/RNA_pol_sf"/>
</dbReference>
<dbReference type="Proteomes" id="UP001231189">
    <property type="component" value="Unassembled WGS sequence"/>
</dbReference>
<keyword evidence="11" id="KW-0695">RNA-directed DNA polymerase</keyword>
<feature type="compositionally biased region" description="Polar residues" evidence="15">
    <location>
        <begin position="1283"/>
        <end position="1304"/>
    </location>
</feature>
<feature type="region of interest" description="Disordered" evidence="15">
    <location>
        <begin position="1214"/>
        <end position="1305"/>
    </location>
</feature>
<dbReference type="Pfam" id="PF24626">
    <property type="entry name" value="SH3_Tf2-1"/>
    <property type="match status" value="1"/>
</dbReference>
<dbReference type="EMBL" id="JAUUTY010000005">
    <property type="protein sequence ID" value="KAK1625903.1"/>
    <property type="molecule type" value="Genomic_DNA"/>
</dbReference>
<dbReference type="InterPro" id="IPR038765">
    <property type="entry name" value="Papain-like_cys_pep_sf"/>
</dbReference>
<dbReference type="SUPFAM" id="SSF56672">
    <property type="entry name" value="DNA/RNA polymerases"/>
    <property type="match status" value="1"/>
</dbReference>
<gene>
    <name evidence="17" type="ORF">QYE76_000218</name>
</gene>
<keyword evidence="3" id="KW-0548">Nucleotidyltransferase</keyword>
<dbReference type="GO" id="GO:0015074">
    <property type="term" value="P:DNA integration"/>
    <property type="evidence" value="ECO:0007669"/>
    <property type="project" value="UniProtKB-KW"/>
</dbReference>
<keyword evidence="10" id="KW-0229">DNA integration</keyword>
<evidence type="ECO:0000256" key="1">
    <source>
        <dbReference type="ARBA" id="ARBA00022670"/>
    </source>
</evidence>
<feature type="non-terminal residue" evidence="17">
    <location>
        <position position="1"/>
    </location>
</feature>
<dbReference type="GO" id="GO:0006310">
    <property type="term" value="P:DNA recombination"/>
    <property type="evidence" value="ECO:0007669"/>
    <property type="project" value="UniProtKB-KW"/>
</dbReference>
<evidence type="ECO:0000259" key="16">
    <source>
        <dbReference type="PROSITE" id="PS50994"/>
    </source>
</evidence>
<dbReference type="Pfam" id="PF17917">
    <property type="entry name" value="RT_RNaseH"/>
    <property type="match status" value="1"/>
</dbReference>
<feature type="compositionally biased region" description="Polar residues" evidence="15">
    <location>
        <begin position="1224"/>
        <end position="1254"/>
    </location>
</feature>
<organism evidence="17 18">
    <name type="scientific">Lolium multiflorum</name>
    <name type="common">Italian ryegrass</name>
    <name type="synonym">Lolium perenne subsp. multiflorum</name>
    <dbReference type="NCBI Taxonomy" id="4521"/>
    <lineage>
        <taxon>Eukaryota</taxon>
        <taxon>Viridiplantae</taxon>
        <taxon>Streptophyta</taxon>
        <taxon>Embryophyta</taxon>
        <taxon>Tracheophyta</taxon>
        <taxon>Spermatophyta</taxon>
        <taxon>Magnoliopsida</taxon>
        <taxon>Liliopsida</taxon>
        <taxon>Poales</taxon>
        <taxon>Poaceae</taxon>
        <taxon>BOP clade</taxon>
        <taxon>Pooideae</taxon>
        <taxon>Poodae</taxon>
        <taxon>Poeae</taxon>
        <taxon>Poeae Chloroplast Group 2 (Poeae type)</taxon>
        <taxon>Loliodinae</taxon>
        <taxon>Loliinae</taxon>
        <taxon>Lolium</taxon>
    </lineage>
</organism>
<feature type="compositionally biased region" description="Acidic residues" evidence="15">
    <location>
        <begin position="913"/>
        <end position="956"/>
    </location>
</feature>
<comment type="caution">
    <text evidence="17">The sequence shown here is derived from an EMBL/GenBank/DDBJ whole genome shotgun (WGS) entry which is preliminary data.</text>
</comment>
<keyword evidence="5" id="KW-0479">Metal-binding</keyword>
<dbReference type="Gene3D" id="3.30.420.10">
    <property type="entry name" value="Ribonuclease H-like superfamily/Ribonuclease H"/>
    <property type="match status" value="1"/>
</dbReference>
<keyword evidence="9" id="KW-0460">Magnesium</keyword>
<feature type="compositionally biased region" description="Basic and acidic residues" evidence="15">
    <location>
        <begin position="975"/>
        <end position="995"/>
    </location>
</feature>
<keyword evidence="13" id="KW-0238">DNA-binding</keyword>
<dbReference type="GO" id="GO:0046872">
    <property type="term" value="F:metal ion binding"/>
    <property type="evidence" value="ECO:0007669"/>
    <property type="project" value="UniProtKB-KW"/>
</dbReference>
<keyword evidence="2" id="KW-0808">Transferase</keyword>
<dbReference type="PANTHER" id="PTHR37984:SF5">
    <property type="entry name" value="PROTEIN NYNRIN-LIKE"/>
    <property type="match status" value="1"/>
</dbReference>
<dbReference type="InterPro" id="IPR050951">
    <property type="entry name" value="Retrovirus_Pol_polyprotein"/>
</dbReference>
<evidence type="ECO:0000256" key="14">
    <source>
        <dbReference type="ARBA" id="ARBA00023172"/>
    </source>
</evidence>
<evidence type="ECO:0000256" key="4">
    <source>
        <dbReference type="ARBA" id="ARBA00022722"/>
    </source>
</evidence>
<keyword evidence="6" id="KW-0064">Aspartyl protease</keyword>
<reference evidence="17" key="1">
    <citation type="submission" date="2023-07" db="EMBL/GenBank/DDBJ databases">
        <title>A chromosome-level genome assembly of Lolium multiflorum.</title>
        <authorList>
            <person name="Chen Y."/>
            <person name="Copetti D."/>
            <person name="Kolliker R."/>
            <person name="Studer B."/>
        </authorList>
    </citation>
    <scope>NUCLEOTIDE SEQUENCE</scope>
    <source>
        <strain evidence="17">02402/16</strain>
        <tissue evidence="17">Leaf</tissue>
    </source>
</reference>
<dbReference type="Pfam" id="PF00665">
    <property type="entry name" value="rve"/>
    <property type="match status" value="1"/>
</dbReference>
<dbReference type="PANTHER" id="PTHR37984">
    <property type="entry name" value="PROTEIN CBG26694"/>
    <property type="match status" value="1"/>
</dbReference>
<evidence type="ECO:0000256" key="10">
    <source>
        <dbReference type="ARBA" id="ARBA00022908"/>
    </source>
</evidence>
<dbReference type="Pfam" id="PF17921">
    <property type="entry name" value="Integrase_H2C2"/>
    <property type="match status" value="1"/>
</dbReference>